<dbReference type="Pfam" id="PF13280">
    <property type="entry name" value="WYL"/>
    <property type="match status" value="1"/>
</dbReference>
<feature type="domain" description="WCX" evidence="3">
    <location>
        <begin position="273"/>
        <end position="348"/>
    </location>
</feature>
<dbReference type="InterPro" id="IPR057727">
    <property type="entry name" value="WCX_dom"/>
</dbReference>
<dbReference type="InterPro" id="IPR051534">
    <property type="entry name" value="CBASS_pafABC_assoc_protein"/>
</dbReference>
<proteinExistence type="predicted"/>
<evidence type="ECO:0000256" key="1">
    <source>
        <dbReference type="SAM" id="MobiDB-lite"/>
    </source>
</evidence>
<feature type="compositionally biased region" description="Low complexity" evidence="1">
    <location>
        <begin position="1"/>
        <end position="17"/>
    </location>
</feature>
<protein>
    <submittedName>
        <fullName evidence="4">WYL domain-containing protein</fullName>
    </submittedName>
</protein>
<dbReference type="PROSITE" id="PS52050">
    <property type="entry name" value="WYL"/>
    <property type="match status" value="1"/>
</dbReference>
<dbReference type="InterPro" id="IPR026881">
    <property type="entry name" value="WYL_dom"/>
</dbReference>
<evidence type="ECO:0000259" key="2">
    <source>
        <dbReference type="Pfam" id="PF13280"/>
    </source>
</evidence>
<keyword evidence="5" id="KW-1185">Reference proteome</keyword>
<organism evidence="4 5">
    <name type="scientific">Nocardioides jejuensis</name>
    <dbReference type="NCBI Taxonomy" id="2502782"/>
    <lineage>
        <taxon>Bacteria</taxon>
        <taxon>Bacillati</taxon>
        <taxon>Actinomycetota</taxon>
        <taxon>Actinomycetes</taxon>
        <taxon>Propionibacteriales</taxon>
        <taxon>Nocardioidaceae</taxon>
        <taxon>Nocardioides</taxon>
    </lineage>
</organism>
<dbReference type="Proteomes" id="UP000295453">
    <property type="component" value="Unassembled WGS sequence"/>
</dbReference>
<dbReference type="AlphaFoldDB" id="A0A4R1BVZ0"/>
<reference evidence="4 5" key="1">
    <citation type="submission" date="2019-03" db="EMBL/GenBank/DDBJ databases">
        <authorList>
            <person name="Kim M.K.M."/>
        </authorList>
    </citation>
    <scope>NUCLEOTIDE SEQUENCE [LARGE SCALE GENOMIC DNA]</scope>
    <source>
        <strain evidence="4 5">18JY15-6</strain>
    </source>
</reference>
<dbReference type="EMBL" id="SJZJ01000025">
    <property type="protein sequence ID" value="TCJ22193.1"/>
    <property type="molecule type" value="Genomic_DNA"/>
</dbReference>
<sequence length="350" mass="38099">MAHPPRSSSPPRASAHSTSCRWRRSSSALSTFPTIRASSPDRMARVTKGGRDQRAPMERIIGFMALLHDARRRGRPGVPAAELLASAGWEDAGDGITALNRDLKALRALGWRIENISAKGLPAVFRMTSVDNRLKLRLSPGQQAALRRAVLLADRADLADQLDLPADAAPAPLSASVALDDSPELPAVVAAVRSSARLRFRYAGTPRVVHPVSLRTQQGRWYLRGNEDGSAVVKRFVVSRMSDVVAEAPGTAAPAEDEAPESLHPLAWDIDAPVEVTLRSPRAYADDVRRWLGAPQSAVTEGDDEVFVYRVTHRAAMRSRIYQLGTRVRVEGPTDFRDELLAELATMAGE</sequence>
<evidence type="ECO:0000313" key="5">
    <source>
        <dbReference type="Proteomes" id="UP000295453"/>
    </source>
</evidence>
<comment type="caution">
    <text evidence="4">The sequence shown here is derived from an EMBL/GenBank/DDBJ whole genome shotgun (WGS) entry which is preliminary data.</text>
</comment>
<evidence type="ECO:0000259" key="3">
    <source>
        <dbReference type="Pfam" id="PF25583"/>
    </source>
</evidence>
<dbReference type="Pfam" id="PF25583">
    <property type="entry name" value="WCX"/>
    <property type="match status" value="1"/>
</dbReference>
<feature type="domain" description="WYL" evidence="2">
    <location>
        <begin position="185"/>
        <end position="244"/>
    </location>
</feature>
<dbReference type="OrthoDB" id="5176814at2"/>
<accession>A0A4R1BVZ0</accession>
<evidence type="ECO:0000313" key="4">
    <source>
        <dbReference type="EMBL" id="TCJ22193.1"/>
    </source>
</evidence>
<gene>
    <name evidence="4" type="ORF">EPD65_13545</name>
</gene>
<dbReference type="PANTHER" id="PTHR34580:SF3">
    <property type="entry name" value="PROTEIN PAFB"/>
    <property type="match status" value="1"/>
</dbReference>
<feature type="region of interest" description="Disordered" evidence="1">
    <location>
        <begin position="1"/>
        <end position="27"/>
    </location>
</feature>
<dbReference type="PANTHER" id="PTHR34580">
    <property type="match status" value="1"/>
</dbReference>
<name>A0A4R1BVZ0_9ACTN</name>